<evidence type="ECO:0000313" key="2">
    <source>
        <dbReference type="Proteomes" id="UP000299102"/>
    </source>
</evidence>
<name>A0A4C1UCE8_EUMVA</name>
<dbReference type="EMBL" id="BGZK01000152">
    <property type="protein sequence ID" value="GBP23616.1"/>
    <property type="molecule type" value="Genomic_DNA"/>
</dbReference>
<evidence type="ECO:0000313" key="1">
    <source>
        <dbReference type="EMBL" id="GBP23616.1"/>
    </source>
</evidence>
<keyword evidence="2" id="KW-1185">Reference proteome</keyword>
<protein>
    <submittedName>
        <fullName evidence="1">Uncharacterized protein</fullName>
    </submittedName>
</protein>
<organism evidence="1 2">
    <name type="scientific">Eumeta variegata</name>
    <name type="common">Bagworm moth</name>
    <name type="synonym">Eumeta japonica</name>
    <dbReference type="NCBI Taxonomy" id="151549"/>
    <lineage>
        <taxon>Eukaryota</taxon>
        <taxon>Metazoa</taxon>
        <taxon>Ecdysozoa</taxon>
        <taxon>Arthropoda</taxon>
        <taxon>Hexapoda</taxon>
        <taxon>Insecta</taxon>
        <taxon>Pterygota</taxon>
        <taxon>Neoptera</taxon>
        <taxon>Endopterygota</taxon>
        <taxon>Lepidoptera</taxon>
        <taxon>Glossata</taxon>
        <taxon>Ditrysia</taxon>
        <taxon>Tineoidea</taxon>
        <taxon>Psychidae</taxon>
        <taxon>Oiketicinae</taxon>
        <taxon>Eumeta</taxon>
    </lineage>
</organism>
<reference evidence="1 2" key="1">
    <citation type="journal article" date="2019" name="Commun. Biol.">
        <title>The bagworm genome reveals a unique fibroin gene that provides high tensile strength.</title>
        <authorList>
            <person name="Kono N."/>
            <person name="Nakamura H."/>
            <person name="Ohtoshi R."/>
            <person name="Tomita M."/>
            <person name="Numata K."/>
            <person name="Arakawa K."/>
        </authorList>
    </citation>
    <scope>NUCLEOTIDE SEQUENCE [LARGE SCALE GENOMIC DNA]</scope>
</reference>
<dbReference type="Proteomes" id="UP000299102">
    <property type="component" value="Unassembled WGS sequence"/>
</dbReference>
<dbReference type="AlphaFoldDB" id="A0A4C1UCE8"/>
<accession>A0A4C1UCE8</accession>
<gene>
    <name evidence="1" type="ORF">EVAR_80233_1</name>
</gene>
<sequence>MLEQRYPCRTWTLTPLLRPALTTFSGLPESRAELHRRGPITLEVSCRKIRDQRPAIGNNRLYPKMMFFQKVLSFEDLVATWLLVFPKFFRNGHGKIREIRTVVPPAGARRTHQQKLGVANLPREADPQNPTQQSLRPHGAQILRLSRIFCDLGNWDLVATWFGYFSRFLRNGPREKSQSRQEGLVVPHPLAHSPLQSNTYGNFSDFNCAERAFFVRFERRLACNSSLMGGL</sequence>
<comment type="caution">
    <text evidence="1">The sequence shown here is derived from an EMBL/GenBank/DDBJ whole genome shotgun (WGS) entry which is preliminary data.</text>
</comment>
<proteinExistence type="predicted"/>